<dbReference type="OrthoDB" id="5788572at2759"/>
<evidence type="ECO:0000313" key="2">
    <source>
        <dbReference type="Proteomes" id="UP000271098"/>
    </source>
</evidence>
<reference evidence="1 2" key="1">
    <citation type="submission" date="2018-11" db="EMBL/GenBank/DDBJ databases">
        <authorList>
            <consortium name="Pathogen Informatics"/>
        </authorList>
    </citation>
    <scope>NUCLEOTIDE SEQUENCE [LARGE SCALE GENOMIC DNA]</scope>
</reference>
<keyword evidence="2" id="KW-1185">Reference proteome</keyword>
<dbReference type="EMBL" id="UYRT01113856">
    <property type="protein sequence ID" value="VDN49442.1"/>
    <property type="molecule type" value="Genomic_DNA"/>
</dbReference>
<name>A0A3P7S492_9BILA</name>
<sequence length="99" mass="10955">MENLYICKPAKVPTFMQPCNYDYECASGETCSSSNRGANLFQQDIRRCLLNGDSASCRVDFDCTPPNVCRLRGNYMQCVLPSDASIGTGSIRSKFVPNL</sequence>
<proteinExistence type="predicted"/>
<gene>
    <name evidence="1" type="ORF">GPUH_LOCUS26766</name>
</gene>
<dbReference type="AlphaFoldDB" id="A0A3P7S492"/>
<accession>A0A3P7S492</accession>
<protein>
    <submittedName>
        <fullName evidence="1">Uncharacterized protein</fullName>
    </submittedName>
</protein>
<organism evidence="1 2">
    <name type="scientific">Gongylonema pulchrum</name>
    <dbReference type="NCBI Taxonomy" id="637853"/>
    <lineage>
        <taxon>Eukaryota</taxon>
        <taxon>Metazoa</taxon>
        <taxon>Ecdysozoa</taxon>
        <taxon>Nematoda</taxon>
        <taxon>Chromadorea</taxon>
        <taxon>Rhabditida</taxon>
        <taxon>Spirurina</taxon>
        <taxon>Spiruromorpha</taxon>
        <taxon>Spiruroidea</taxon>
        <taxon>Gongylonematidae</taxon>
        <taxon>Gongylonema</taxon>
    </lineage>
</organism>
<dbReference type="Proteomes" id="UP000271098">
    <property type="component" value="Unassembled WGS sequence"/>
</dbReference>
<evidence type="ECO:0000313" key="1">
    <source>
        <dbReference type="EMBL" id="VDN49442.1"/>
    </source>
</evidence>